<dbReference type="EMBL" id="QGKY02000089">
    <property type="protein sequence ID" value="KAF2614031.1"/>
    <property type="molecule type" value="Genomic_DNA"/>
</dbReference>
<organism evidence="2">
    <name type="scientific">Brassica cretica</name>
    <name type="common">Mustard</name>
    <dbReference type="NCBI Taxonomy" id="69181"/>
    <lineage>
        <taxon>Eukaryota</taxon>
        <taxon>Viridiplantae</taxon>
        <taxon>Streptophyta</taxon>
        <taxon>Embryophyta</taxon>
        <taxon>Tracheophyta</taxon>
        <taxon>Spermatophyta</taxon>
        <taxon>Magnoliopsida</taxon>
        <taxon>eudicotyledons</taxon>
        <taxon>Gunneridae</taxon>
        <taxon>Pentapetalae</taxon>
        <taxon>rosids</taxon>
        <taxon>malvids</taxon>
        <taxon>Brassicales</taxon>
        <taxon>Brassicaceae</taxon>
        <taxon>Brassiceae</taxon>
        <taxon>Brassica</taxon>
    </lineage>
</organism>
<sequence length="147" mass="16866">MTRNAKFRCVSNSVERPDGLKKVTSASARRTPFDRTMAHDRERLLDRRSNRTISRCPPCRIFGWIYRVRHELDLRYKDLVMNIFGRGTAREPNTDCPKATDTYPNRPRTSSSIQTGHGQARVWQSDHAQAKLGRYVAIEHAHGSVAT</sequence>
<evidence type="ECO:0000256" key="1">
    <source>
        <dbReference type="SAM" id="MobiDB-lite"/>
    </source>
</evidence>
<evidence type="ECO:0000313" key="2">
    <source>
        <dbReference type="EMBL" id="KAF2614031.1"/>
    </source>
</evidence>
<gene>
    <name evidence="2" type="ORF">F2Q70_00012363</name>
</gene>
<reference evidence="2" key="1">
    <citation type="submission" date="2019-12" db="EMBL/GenBank/DDBJ databases">
        <title>Genome sequencing and annotation of Brassica cretica.</title>
        <authorList>
            <person name="Studholme D.J."/>
            <person name="Sarris P.F."/>
        </authorList>
    </citation>
    <scope>NUCLEOTIDE SEQUENCE</scope>
    <source>
        <strain evidence="2">PFS-102/07</strain>
        <tissue evidence="2">Leaf</tissue>
    </source>
</reference>
<name>A0A8S9M7X3_BRACR</name>
<feature type="compositionally biased region" description="Polar residues" evidence="1">
    <location>
        <begin position="107"/>
        <end position="117"/>
    </location>
</feature>
<accession>A0A8S9M7X3</accession>
<comment type="caution">
    <text evidence="2">The sequence shown here is derived from an EMBL/GenBank/DDBJ whole genome shotgun (WGS) entry which is preliminary data.</text>
</comment>
<feature type="region of interest" description="Disordered" evidence="1">
    <location>
        <begin position="90"/>
        <end position="119"/>
    </location>
</feature>
<proteinExistence type="predicted"/>
<dbReference type="AlphaFoldDB" id="A0A8S9M7X3"/>
<protein>
    <submittedName>
        <fullName evidence="2">Uncharacterized protein</fullName>
    </submittedName>
</protein>